<dbReference type="InterPro" id="IPR043128">
    <property type="entry name" value="Rev_trsase/Diguanyl_cyclase"/>
</dbReference>
<dbReference type="SMART" id="SM00267">
    <property type="entry name" value="GGDEF"/>
    <property type="match status" value="1"/>
</dbReference>
<dbReference type="NCBIfam" id="TIGR00254">
    <property type="entry name" value="GGDEF"/>
    <property type="match status" value="1"/>
</dbReference>
<dbReference type="PANTHER" id="PTHR45138">
    <property type="entry name" value="REGULATORY COMPONENTS OF SENSORY TRANSDUCTION SYSTEM"/>
    <property type="match status" value="1"/>
</dbReference>
<evidence type="ECO:0000256" key="1">
    <source>
        <dbReference type="SAM" id="Phobius"/>
    </source>
</evidence>
<proteinExistence type="predicted"/>
<feature type="domain" description="GGDEF" evidence="2">
    <location>
        <begin position="251"/>
        <end position="376"/>
    </location>
</feature>
<keyword evidence="1" id="KW-1133">Transmembrane helix</keyword>
<dbReference type="PANTHER" id="PTHR45138:SF9">
    <property type="entry name" value="DIGUANYLATE CYCLASE DGCM-RELATED"/>
    <property type="match status" value="1"/>
</dbReference>
<keyword evidence="4" id="KW-1185">Reference proteome</keyword>
<gene>
    <name evidence="3" type="ORF">PM10SUCC1_34250</name>
</gene>
<name>A0A9W6GPV6_9FUSO</name>
<dbReference type="InterPro" id="IPR050469">
    <property type="entry name" value="Diguanylate_Cyclase"/>
</dbReference>
<dbReference type="RefSeq" id="WP_281837586.1">
    <property type="nucleotide sequence ID" value="NZ_BSDY01000028.1"/>
</dbReference>
<dbReference type="InterPro" id="IPR000160">
    <property type="entry name" value="GGDEF_dom"/>
</dbReference>
<dbReference type="SUPFAM" id="SSF55073">
    <property type="entry name" value="Nucleotide cyclase"/>
    <property type="match status" value="1"/>
</dbReference>
<organism evidence="3 4">
    <name type="scientific">Propionigenium maris DSM 9537</name>
    <dbReference type="NCBI Taxonomy" id="1123000"/>
    <lineage>
        <taxon>Bacteria</taxon>
        <taxon>Fusobacteriati</taxon>
        <taxon>Fusobacteriota</taxon>
        <taxon>Fusobacteriia</taxon>
        <taxon>Fusobacteriales</taxon>
        <taxon>Fusobacteriaceae</taxon>
        <taxon>Propionigenium</taxon>
    </lineage>
</organism>
<comment type="caution">
    <text evidence="3">The sequence shown here is derived from an EMBL/GenBank/DDBJ whole genome shotgun (WGS) entry which is preliminary data.</text>
</comment>
<reference evidence="3" key="1">
    <citation type="submission" date="2022-12" db="EMBL/GenBank/DDBJ databases">
        <title>Reference genome sequencing for broad-spectrum identification of bacterial and archaeal isolates by mass spectrometry.</title>
        <authorList>
            <person name="Sekiguchi Y."/>
            <person name="Tourlousse D.M."/>
        </authorList>
    </citation>
    <scope>NUCLEOTIDE SEQUENCE</scope>
    <source>
        <strain evidence="3">10succ1</strain>
    </source>
</reference>
<evidence type="ECO:0000313" key="3">
    <source>
        <dbReference type="EMBL" id="GLI57911.1"/>
    </source>
</evidence>
<keyword evidence="1" id="KW-0472">Membrane</keyword>
<dbReference type="Pfam" id="PF00990">
    <property type="entry name" value="GGDEF"/>
    <property type="match status" value="1"/>
</dbReference>
<dbReference type="CDD" id="cd01949">
    <property type="entry name" value="GGDEF"/>
    <property type="match status" value="1"/>
</dbReference>
<dbReference type="Proteomes" id="UP001144471">
    <property type="component" value="Unassembled WGS sequence"/>
</dbReference>
<feature type="transmembrane region" description="Helical" evidence="1">
    <location>
        <begin position="191"/>
        <end position="210"/>
    </location>
</feature>
<evidence type="ECO:0000259" key="2">
    <source>
        <dbReference type="PROSITE" id="PS50887"/>
    </source>
</evidence>
<dbReference type="InterPro" id="IPR029787">
    <property type="entry name" value="Nucleotide_cyclase"/>
</dbReference>
<dbReference type="AlphaFoldDB" id="A0A9W6GPV6"/>
<sequence length="376" mass="43669">MRRLKIGVSLYIIALITITLGFYMYNLERQKNILLSELEKGIELIESILPADYHDRILRGEEISLAEHELLTKQLTLYANSEGMKYVYTMVATPQELAYSTSSVPMRQLKNGDYGIFLETIVPEDDSIYSIKSRILQGEEEDFTGRYKDKWGEYSALIVGKNTADGRRYLIGAEYDLNEYRKTVLLETFKLLLIDLLFMVLALPLIHLIFQEFKREKQMIKEEGMRDELTGLYTRKALEMVEVRITSKKPTQWAAFYFDLDGLKKINDSKGHRAGDRYITDFSQILQSTFIGDDFLLRVGGDEFLVVVDLVHEGNLSEVWKRLLDRSRNSDVSFSTGVELFKTTEFKSLDEIIKITDHRMYLEKKRKYQEEGSGKD</sequence>
<dbReference type="PROSITE" id="PS50887">
    <property type="entry name" value="GGDEF"/>
    <property type="match status" value="1"/>
</dbReference>
<dbReference type="EMBL" id="BSDY01000028">
    <property type="protein sequence ID" value="GLI57911.1"/>
    <property type="molecule type" value="Genomic_DNA"/>
</dbReference>
<dbReference type="Gene3D" id="3.30.70.270">
    <property type="match status" value="1"/>
</dbReference>
<evidence type="ECO:0000313" key="4">
    <source>
        <dbReference type="Proteomes" id="UP001144471"/>
    </source>
</evidence>
<protein>
    <recommendedName>
        <fullName evidence="2">GGDEF domain-containing protein</fullName>
    </recommendedName>
</protein>
<dbReference type="GO" id="GO:0052621">
    <property type="term" value="F:diguanylate cyclase activity"/>
    <property type="evidence" value="ECO:0007669"/>
    <property type="project" value="TreeGrafter"/>
</dbReference>
<feature type="transmembrane region" description="Helical" evidence="1">
    <location>
        <begin position="6"/>
        <end position="25"/>
    </location>
</feature>
<accession>A0A9W6GPV6</accession>
<keyword evidence="1" id="KW-0812">Transmembrane</keyword>